<dbReference type="Proteomes" id="UP000037425">
    <property type="component" value="Unassembled WGS sequence"/>
</dbReference>
<evidence type="ECO:0000313" key="3">
    <source>
        <dbReference type="Proteomes" id="UP000037425"/>
    </source>
</evidence>
<dbReference type="PATRIC" id="fig|106592.7.peg.7243"/>
<gene>
    <name evidence="2" type="ORF">AC244_14820</name>
</gene>
<protein>
    <recommendedName>
        <fullName evidence="1">Lipocalin-like domain-containing protein</fullName>
    </recommendedName>
</protein>
<dbReference type="InterPro" id="IPR024311">
    <property type="entry name" value="Lipocalin-like"/>
</dbReference>
<organism evidence="2 3">
    <name type="scientific">Ensifer adhaerens</name>
    <name type="common">Sinorhizobium morelense</name>
    <dbReference type="NCBI Taxonomy" id="106592"/>
    <lineage>
        <taxon>Bacteria</taxon>
        <taxon>Pseudomonadati</taxon>
        <taxon>Pseudomonadota</taxon>
        <taxon>Alphaproteobacteria</taxon>
        <taxon>Hyphomicrobiales</taxon>
        <taxon>Rhizobiaceae</taxon>
        <taxon>Sinorhizobium/Ensifer group</taxon>
        <taxon>Ensifer</taxon>
    </lineage>
</organism>
<dbReference type="RefSeq" id="WP_053249587.1">
    <property type="nucleotide sequence ID" value="NZ_LGAP01000008.1"/>
</dbReference>
<evidence type="ECO:0000313" key="2">
    <source>
        <dbReference type="EMBL" id="KOF18135.1"/>
    </source>
</evidence>
<dbReference type="AlphaFoldDB" id="A0A0L8BUC6"/>
<dbReference type="EMBL" id="LGAP01000008">
    <property type="protein sequence ID" value="KOF18135.1"/>
    <property type="molecule type" value="Genomic_DNA"/>
</dbReference>
<dbReference type="OrthoDB" id="8370150at2"/>
<dbReference type="Pfam" id="PF13924">
    <property type="entry name" value="Lipocalin_5"/>
    <property type="match status" value="1"/>
</dbReference>
<proteinExistence type="predicted"/>
<comment type="caution">
    <text evidence="2">The sequence shown here is derived from an EMBL/GenBank/DDBJ whole genome shotgun (WGS) entry which is preliminary data.</text>
</comment>
<reference evidence="3" key="1">
    <citation type="submission" date="2015-07" db="EMBL/GenBank/DDBJ databases">
        <title>Whole genome sequence of an Ensifer adhaerens strain isolated from a cave pool in the Wind Cave National Park.</title>
        <authorList>
            <person name="Eng W.W.H."/>
            <person name="Gan H.M."/>
            <person name="Barton H.A."/>
            <person name="Savka M.A."/>
        </authorList>
    </citation>
    <scope>NUCLEOTIDE SEQUENCE [LARGE SCALE GENOMIC DNA]</scope>
    <source>
        <strain evidence="3">SD006</strain>
    </source>
</reference>
<evidence type="ECO:0000259" key="1">
    <source>
        <dbReference type="Pfam" id="PF13924"/>
    </source>
</evidence>
<sequence>MANAADLLGTWKMLSWTRKAVASGEVTDAMGPDPIGYLSYQPDGRMTAVVVQRQRPVPNGTTPTDEEKVALFDSMLAYAGSYTLEDGKVIHHVDASWNPNWGTSDLIRPFVLDGKRLVIHSAPGIDPTTGEEVTYHLEFRKV</sequence>
<name>A0A0L8BUC6_ENSAD</name>
<accession>A0A0L8BUC6</accession>
<feature type="domain" description="Lipocalin-like" evidence="1">
    <location>
        <begin position="9"/>
        <end position="122"/>
    </location>
</feature>